<dbReference type="Gene3D" id="3.20.20.80">
    <property type="entry name" value="Glycosidases"/>
    <property type="match status" value="1"/>
</dbReference>
<keyword evidence="10" id="KW-0732">Signal</keyword>
<dbReference type="PROSITE" id="PS51910">
    <property type="entry name" value="GH18_2"/>
    <property type="match status" value="1"/>
</dbReference>
<dbReference type="Proteomes" id="UP000193642">
    <property type="component" value="Unassembled WGS sequence"/>
</dbReference>
<evidence type="ECO:0000256" key="6">
    <source>
        <dbReference type="ARBA" id="ARBA00023326"/>
    </source>
</evidence>
<keyword evidence="4" id="KW-0119">Carbohydrate metabolism</keyword>
<dbReference type="PROSITE" id="PS01095">
    <property type="entry name" value="GH18_1"/>
    <property type="match status" value="1"/>
</dbReference>
<keyword evidence="2 7" id="KW-0378">Hydrolase</keyword>
<evidence type="ECO:0000256" key="2">
    <source>
        <dbReference type="ARBA" id="ARBA00022801"/>
    </source>
</evidence>
<evidence type="ECO:0000256" key="3">
    <source>
        <dbReference type="ARBA" id="ARBA00023024"/>
    </source>
</evidence>
<accession>A0A1Y2CKS8</accession>
<evidence type="ECO:0000256" key="1">
    <source>
        <dbReference type="ARBA" id="ARBA00000822"/>
    </source>
</evidence>
<dbReference type="InterPro" id="IPR001579">
    <property type="entry name" value="Glyco_hydro_18_chit_AS"/>
</dbReference>
<reference evidence="12 13" key="1">
    <citation type="submission" date="2016-07" db="EMBL/GenBank/DDBJ databases">
        <title>Pervasive Adenine N6-methylation of Active Genes in Fungi.</title>
        <authorList>
            <consortium name="DOE Joint Genome Institute"/>
            <person name="Mondo S.J."/>
            <person name="Dannebaum R.O."/>
            <person name="Kuo R.C."/>
            <person name="Labutti K."/>
            <person name="Haridas S."/>
            <person name="Kuo A."/>
            <person name="Salamov A."/>
            <person name="Ahrendt S.R."/>
            <person name="Lipzen A."/>
            <person name="Sullivan W."/>
            <person name="Andreopoulos W.B."/>
            <person name="Clum A."/>
            <person name="Lindquist E."/>
            <person name="Daum C."/>
            <person name="Ramamoorthy G.K."/>
            <person name="Gryganskyi A."/>
            <person name="Culley D."/>
            <person name="Magnuson J.K."/>
            <person name="James T.Y."/>
            <person name="O'Malley M.A."/>
            <person name="Stajich J.E."/>
            <person name="Spatafora J.W."/>
            <person name="Visel A."/>
            <person name="Grigoriev I.V."/>
        </authorList>
    </citation>
    <scope>NUCLEOTIDE SEQUENCE [LARGE SCALE GENOMIC DNA]</scope>
    <source>
        <strain evidence="12 13">JEL800</strain>
    </source>
</reference>
<comment type="caution">
    <text evidence="12">The sequence shown here is derived from an EMBL/GenBank/DDBJ whole genome shotgun (WGS) entry which is preliminary data.</text>
</comment>
<organism evidence="12 13">
    <name type="scientific">Rhizoclosmatium globosum</name>
    <dbReference type="NCBI Taxonomy" id="329046"/>
    <lineage>
        <taxon>Eukaryota</taxon>
        <taxon>Fungi</taxon>
        <taxon>Fungi incertae sedis</taxon>
        <taxon>Chytridiomycota</taxon>
        <taxon>Chytridiomycota incertae sedis</taxon>
        <taxon>Chytridiomycetes</taxon>
        <taxon>Chytridiales</taxon>
        <taxon>Chytriomycetaceae</taxon>
        <taxon>Rhizoclosmatium</taxon>
    </lineage>
</organism>
<evidence type="ECO:0000313" key="13">
    <source>
        <dbReference type="Proteomes" id="UP000193642"/>
    </source>
</evidence>
<name>A0A1Y2CKS8_9FUNG</name>
<keyword evidence="3" id="KW-0146">Chitin degradation</keyword>
<dbReference type="Pfam" id="PF00704">
    <property type="entry name" value="Glyco_hydro_18"/>
    <property type="match status" value="1"/>
</dbReference>
<evidence type="ECO:0000256" key="8">
    <source>
        <dbReference type="RuleBase" id="RU004453"/>
    </source>
</evidence>
<dbReference type="InterPro" id="IPR017853">
    <property type="entry name" value="GH"/>
</dbReference>
<dbReference type="OrthoDB" id="2114643at2759"/>
<dbReference type="SUPFAM" id="SSF51445">
    <property type="entry name" value="(Trans)glycosidases"/>
    <property type="match status" value="1"/>
</dbReference>
<evidence type="ECO:0000259" key="11">
    <source>
        <dbReference type="PROSITE" id="PS51910"/>
    </source>
</evidence>
<dbReference type="CDD" id="cd00598">
    <property type="entry name" value="GH18_chitinase-like"/>
    <property type="match status" value="1"/>
</dbReference>
<evidence type="ECO:0000256" key="9">
    <source>
        <dbReference type="SAM" id="MobiDB-lite"/>
    </source>
</evidence>
<evidence type="ECO:0000256" key="5">
    <source>
        <dbReference type="ARBA" id="ARBA00023295"/>
    </source>
</evidence>
<dbReference type="GO" id="GO:0000272">
    <property type="term" value="P:polysaccharide catabolic process"/>
    <property type="evidence" value="ECO:0007669"/>
    <property type="project" value="UniProtKB-KW"/>
</dbReference>
<dbReference type="GO" id="GO:0006032">
    <property type="term" value="P:chitin catabolic process"/>
    <property type="evidence" value="ECO:0007669"/>
    <property type="project" value="UniProtKB-KW"/>
</dbReference>
<comment type="similarity">
    <text evidence="8">Belongs to the glycosyl hydrolase 18 family.</text>
</comment>
<feature type="signal peptide" evidence="10">
    <location>
        <begin position="1"/>
        <end position="21"/>
    </location>
</feature>
<feature type="region of interest" description="Disordered" evidence="9">
    <location>
        <begin position="146"/>
        <end position="185"/>
    </location>
</feature>
<dbReference type="AlphaFoldDB" id="A0A1Y2CKS8"/>
<sequence length="451" mass="46917">MRLSTSVALAVLSATAATVQASFLDDISSTISSWFSSSSTTSTPVNAPIFVSNNNNANFMPAFVNDQKPISAVTSAPVKVDQAQLPQFVALKSNDVPVFVPVSSSVQAVKASAVTTTTATEAIAIVAATTTAAAAVAPVPVAPTTAPAQNTSANQNPIPAPAPTTTSSVVPPPPPPAPTTTPAAPVTPPSNLFIYTNENDPRIQSTAYTVVLINFWTPTYQPSFNPSTLQSLGKKVLISAYGGNEAPTTAGRNAITDANLLADYVIANNLDGVDVDWEDGDALKAGGGGEAWLITLTKQLRARLPSPRYIITHAPQAPHFSPGMYTNGAYLTVDREVGWAIDYYLVQFYNQGGSSYDSCESLFYKANGWAGQSSVFEIAAQGVPLNKIVVGKPVTQAGVEGASTGYIDVWVLEGCVSGARANGWNAGVMGWRFGLDTDGSWAATLAPALGL</sequence>
<dbReference type="InterPro" id="IPR001223">
    <property type="entry name" value="Glyco_hydro18_cat"/>
</dbReference>
<feature type="chain" id="PRO_5012440688" evidence="10">
    <location>
        <begin position="22"/>
        <end position="451"/>
    </location>
</feature>
<keyword evidence="13" id="KW-1185">Reference proteome</keyword>
<feature type="compositionally biased region" description="Pro residues" evidence="9">
    <location>
        <begin position="170"/>
        <end position="179"/>
    </location>
</feature>
<keyword evidence="5 7" id="KW-0326">Glycosidase</keyword>
<evidence type="ECO:0000256" key="10">
    <source>
        <dbReference type="SAM" id="SignalP"/>
    </source>
</evidence>
<comment type="catalytic activity">
    <reaction evidence="1">
        <text>Random endo-hydrolysis of N-acetyl-beta-D-glucosaminide (1-&gt;4)-beta-linkages in chitin and chitodextrins.</text>
        <dbReference type="EC" id="3.2.1.14"/>
    </reaction>
</comment>
<proteinExistence type="inferred from homology"/>
<protein>
    <submittedName>
        <fullName evidence="12">Glycoside hydrolase</fullName>
    </submittedName>
</protein>
<dbReference type="GO" id="GO:0008843">
    <property type="term" value="F:endochitinase activity"/>
    <property type="evidence" value="ECO:0007669"/>
    <property type="project" value="UniProtKB-EC"/>
</dbReference>
<evidence type="ECO:0000256" key="4">
    <source>
        <dbReference type="ARBA" id="ARBA00023277"/>
    </source>
</evidence>
<dbReference type="EMBL" id="MCGO01000014">
    <property type="protein sequence ID" value="ORY47464.1"/>
    <property type="molecule type" value="Genomic_DNA"/>
</dbReference>
<evidence type="ECO:0000313" key="12">
    <source>
        <dbReference type="EMBL" id="ORY47464.1"/>
    </source>
</evidence>
<keyword evidence="6" id="KW-0624">Polysaccharide degradation</keyword>
<evidence type="ECO:0000256" key="7">
    <source>
        <dbReference type="RuleBase" id="RU000489"/>
    </source>
</evidence>
<feature type="domain" description="GH18" evidence="11">
    <location>
        <begin position="180"/>
        <end position="451"/>
    </location>
</feature>
<gene>
    <name evidence="12" type="ORF">BCR33DRAFT_715175</name>
</gene>